<dbReference type="InterPro" id="IPR007110">
    <property type="entry name" value="Ig-like_dom"/>
</dbReference>
<dbReference type="InterPro" id="IPR024422">
    <property type="entry name" value="Protein_unknown_function_OB"/>
</dbReference>
<dbReference type="PROSITE" id="PS50835">
    <property type="entry name" value="IG_LIKE"/>
    <property type="match status" value="1"/>
</dbReference>
<dbReference type="Pfam" id="PF12869">
    <property type="entry name" value="tRNA_anti-like"/>
    <property type="match status" value="1"/>
</dbReference>
<evidence type="ECO:0000259" key="1">
    <source>
        <dbReference type="PROSITE" id="PS50835"/>
    </source>
</evidence>
<organism evidence="2 3">
    <name type="scientific">Pseudomonas putida TRO1</name>
    <dbReference type="NCBI Taxonomy" id="1227924"/>
    <lineage>
        <taxon>Bacteria</taxon>
        <taxon>Pseudomonadati</taxon>
        <taxon>Pseudomonadota</taxon>
        <taxon>Gammaproteobacteria</taxon>
        <taxon>Pseudomonadales</taxon>
        <taxon>Pseudomonadaceae</taxon>
        <taxon>Pseudomonas</taxon>
    </lineage>
</organism>
<gene>
    <name evidence="2" type="ORF">C206_08739</name>
</gene>
<sequence length="166" mass="17900">MSLKRKIGIALAVGCAYIVVKGMINAPDTRATSTQSVEVDPVKQAVMAGMEKRQIEAERVAALESFTASEIAKAYSQNTYAADQTFKGRDFKVTGTVASINTDFRGKPYVTMKGGANRFQEPQFAIAESDEKFAVSLKPGDEITLACTGRGDVAKTPMSGQCTFIW</sequence>
<dbReference type="AlphaFoldDB" id="A0AAD2WCV3"/>
<reference evidence="2 3" key="1">
    <citation type="submission" date="2013-02" db="EMBL/GenBank/DDBJ databases">
        <title>Insights into the proteome of triclosan-resistant Pseudomonas putida TRO1, isolated from activated sludge.</title>
        <authorList>
            <person name="Lolas I.B."/>
            <person name="Almeida B."/>
            <person name="Starnawski P.M."/>
            <person name="Soenderkaer M."/>
            <person name="Nielsen K.L."/>
            <person name="Nielsen J.L."/>
        </authorList>
    </citation>
    <scope>NUCLEOTIDE SEQUENCE [LARGE SCALE GENOMIC DNA]</scope>
    <source>
        <strain evidence="2 3">TRO1</strain>
    </source>
</reference>
<dbReference type="EMBL" id="APBQ01000056">
    <property type="protein sequence ID" value="ENY78057.1"/>
    <property type="molecule type" value="Genomic_DNA"/>
</dbReference>
<feature type="domain" description="Ig-like" evidence="1">
    <location>
        <begin position="122"/>
        <end position="166"/>
    </location>
</feature>
<comment type="caution">
    <text evidence="2">The sequence shown here is derived from an EMBL/GenBank/DDBJ whole genome shotgun (WGS) entry which is preliminary data.</text>
</comment>
<proteinExistence type="predicted"/>
<name>A0AAD2WCV3_PSEPU</name>
<dbReference type="Proteomes" id="UP000013237">
    <property type="component" value="Unassembled WGS sequence"/>
</dbReference>
<evidence type="ECO:0000313" key="3">
    <source>
        <dbReference type="Proteomes" id="UP000013237"/>
    </source>
</evidence>
<protein>
    <recommendedName>
        <fullName evidence="1">Ig-like domain-containing protein</fullName>
    </recommendedName>
</protein>
<accession>A0AAD2WCV3</accession>
<evidence type="ECO:0000313" key="2">
    <source>
        <dbReference type="EMBL" id="ENY78057.1"/>
    </source>
</evidence>